<proteinExistence type="inferred from homology"/>
<dbReference type="InterPro" id="IPR018376">
    <property type="entry name" value="Enoyl-CoA_hyd/isom_CS"/>
</dbReference>
<dbReference type="Gene3D" id="3.90.226.10">
    <property type="entry name" value="2-enoyl-CoA Hydratase, Chain A, domain 1"/>
    <property type="match status" value="1"/>
</dbReference>
<comment type="similarity">
    <text evidence="1">Belongs to the enoyl-CoA hydratase/isomerase family.</text>
</comment>
<dbReference type="InterPro" id="IPR001753">
    <property type="entry name" value="Enoyl-CoA_hydra/iso"/>
</dbReference>
<dbReference type="Pfam" id="PF00378">
    <property type="entry name" value="ECH_1"/>
    <property type="match status" value="1"/>
</dbReference>
<evidence type="ECO:0000256" key="1">
    <source>
        <dbReference type="RuleBase" id="RU003707"/>
    </source>
</evidence>
<gene>
    <name evidence="2" type="ORF">ACFPZN_22105</name>
</gene>
<dbReference type="EMBL" id="JBHSON010000030">
    <property type="protein sequence ID" value="MFC5748326.1"/>
    <property type="molecule type" value="Genomic_DNA"/>
</dbReference>
<dbReference type="PANTHER" id="PTHR43459">
    <property type="entry name" value="ENOYL-COA HYDRATASE"/>
    <property type="match status" value="1"/>
</dbReference>
<dbReference type="CDD" id="cd06558">
    <property type="entry name" value="crotonase-like"/>
    <property type="match status" value="1"/>
</dbReference>
<protein>
    <submittedName>
        <fullName evidence="2">Enoyl-CoA hydratase/isomerase family protein</fullName>
    </submittedName>
</protein>
<evidence type="ECO:0000313" key="2">
    <source>
        <dbReference type="EMBL" id="MFC5748326.1"/>
    </source>
</evidence>
<evidence type="ECO:0000313" key="3">
    <source>
        <dbReference type="Proteomes" id="UP001596074"/>
    </source>
</evidence>
<name>A0ABW1A1I8_9ACTN</name>
<comment type="caution">
    <text evidence="2">The sequence shown here is derived from an EMBL/GenBank/DDBJ whole genome shotgun (WGS) entry which is preliminary data.</text>
</comment>
<dbReference type="PANTHER" id="PTHR43459:SF1">
    <property type="entry name" value="EG:BACN32G11.4 PROTEIN"/>
    <property type="match status" value="1"/>
</dbReference>
<dbReference type="SUPFAM" id="SSF52096">
    <property type="entry name" value="ClpP/crotonase"/>
    <property type="match status" value="1"/>
</dbReference>
<organism evidence="2 3">
    <name type="scientific">Actinomadura rugatobispora</name>
    <dbReference type="NCBI Taxonomy" id="1994"/>
    <lineage>
        <taxon>Bacteria</taxon>
        <taxon>Bacillati</taxon>
        <taxon>Actinomycetota</taxon>
        <taxon>Actinomycetes</taxon>
        <taxon>Streptosporangiales</taxon>
        <taxon>Thermomonosporaceae</taxon>
        <taxon>Actinomadura</taxon>
    </lineage>
</organism>
<dbReference type="InterPro" id="IPR029045">
    <property type="entry name" value="ClpP/crotonase-like_dom_sf"/>
</dbReference>
<accession>A0ABW1A1I8</accession>
<dbReference type="PROSITE" id="PS00166">
    <property type="entry name" value="ENOYL_COA_HYDRATASE"/>
    <property type="match status" value="1"/>
</dbReference>
<dbReference type="Proteomes" id="UP001596074">
    <property type="component" value="Unassembled WGS sequence"/>
</dbReference>
<keyword evidence="3" id="KW-1185">Reference proteome</keyword>
<sequence length="266" mass="27951">MGPTESDELLVTLDAGVLTLVLDRPASRNALSLRMLDALAAALDDGLEREDVRVIVLTGAGSAFCAGGDVATFARGESIFGPMDEPGQRLKRQTESQRATVVRLWESPKPTIALLNGPVVGAGLGLALACDLRIAAASAVLRTGFVRVGLAGDFGCSWLLTQAVGAAKAKELLYLSETVPAESARELGLVNEVVADERLTERGMAIARRLAEGPGEALAAVKANVANALRNGLAECADDEVRAHVRLLGSRYHRDAVAAMARRRST</sequence>
<reference evidence="3" key="1">
    <citation type="journal article" date="2019" name="Int. J. Syst. Evol. Microbiol.">
        <title>The Global Catalogue of Microorganisms (GCM) 10K type strain sequencing project: providing services to taxonomists for standard genome sequencing and annotation.</title>
        <authorList>
            <consortium name="The Broad Institute Genomics Platform"/>
            <consortium name="The Broad Institute Genome Sequencing Center for Infectious Disease"/>
            <person name="Wu L."/>
            <person name="Ma J."/>
        </authorList>
    </citation>
    <scope>NUCLEOTIDE SEQUENCE [LARGE SCALE GENOMIC DNA]</scope>
    <source>
        <strain evidence="3">KCTC 42087</strain>
    </source>
</reference>
<dbReference type="RefSeq" id="WP_378283981.1">
    <property type="nucleotide sequence ID" value="NZ_JBHSON010000030.1"/>
</dbReference>